<dbReference type="AlphaFoldDB" id="A0A1E3L395"/>
<dbReference type="PANTHER" id="PTHR13887:SF41">
    <property type="entry name" value="THIOREDOXIN SUPERFAMILY PROTEIN"/>
    <property type="match status" value="1"/>
</dbReference>
<proteinExistence type="predicted"/>
<dbReference type="RefSeq" id="WP_069327968.1">
    <property type="nucleotide sequence ID" value="NZ_MDER01000043.1"/>
</dbReference>
<dbReference type="PATRIC" id="fig|1886670.3.peg.2606"/>
<dbReference type="InterPro" id="IPR001853">
    <property type="entry name" value="DSBA-like_thioredoxin_dom"/>
</dbReference>
<dbReference type="PANTHER" id="PTHR13887">
    <property type="entry name" value="GLUTATHIONE S-TRANSFERASE KAPPA"/>
    <property type="match status" value="1"/>
</dbReference>
<dbReference type="InterPro" id="IPR036249">
    <property type="entry name" value="Thioredoxin-like_sf"/>
</dbReference>
<protein>
    <submittedName>
        <fullName evidence="2">Protein disulfide-isomerase</fullName>
        <ecNumber evidence="2">5.3.4.1</ecNumber>
    </submittedName>
</protein>
<keyword evidence="2" id="KW-0413">Isomerase</keyword>
<name>A0A1E3L395_9BACL</name>
<dbReference type="SUPFAM" id="SSF52833">
    <property type="entry name" value="Thioredoxin-like"/>
    <property type="match status" value="1"/>
</dbReference>
<dbReference type="Pfam" id="PF01323">
    <property type="entry name" value="DSBA"/>
    <property type="match status" value="1"/>
</dbReference>
<dbReference type="GO" id="GO:0016491">
    <property type="term" value="F:oxidoreductase activity"/>
    <property type="evidence" value="ECO:0007669"/>
    <property type="project" value="InterPro"/>
</dbReference>
<dbReference type="EMBL" id="MDER01000043">
    <property type="protein sequence ID" value="ODP28144.1"/>
    <property type="molecule type" value="Genomic_DNA"/>
</dbReference>
<dbReference type="GO" id="GO:0003756">
    <property type="term" value="F:protein disulfide isomerase activity"/>
    <property type="evidence" value="ECO:0007669"/>
    <property type="project" value="UniProtKB-EC"/>
</dbReference>
<dbReference type="EC" id="5.3.4.1" evidence="2"/>
<sequence length="237" mass="27007">MKIEVWSDYQCPFCYIGKARLNKALEQFPNRDEVEVSFRSFELDPNAAKDIPMNMYEMLMNKYGLTLEQVKQNSANLWQQAKNEGLDFQFDTMVLTNSFDAHRLLKFAAKQGKEAEMNEALFRAYFTDSLHIGDHDTLLDIAERVGLDRTETQTFLNSEQLGKEVRQDEQQANQLGVTGVPFFVVNNKYGISGAQPTEVFLNTLQDVWAEDHPLQMINSTEGDVCVDGSCIVPDQKS</sequence>
<organism evidence="2 3">
    <name type="scientific">Paenibacillus nuruki</name>
    <dbReference type="NCBI Taxonomy" id="1886670"/>
    <lineage>
        <taxon>Bacteria</taxon>
        <taxon>Bacillati</taxon>
        <taxon>Bacillota</taxon>
        <taxon>Bacilli</taxon>
        <taxon>Bacillales</taxon>
        <taxon>Paenibacillaceae</taxon>
        <taxon>Paenibacillus</taxon>
    </lineage>
</organism>
<feature type="domain" description="DSBA-like thioredoxin" evidence="1">
    <location>
        <begin position="3"/>
        <end position="205"/>
    </location>
</feature>
<reference evidence="2 3" key="1">
    <citation type="submission" date="2016-08" db="EMBL/GenBank/DDBJ databases">
        <title>Genome sequencing of Paenibacillus sp. TI45-13ar, isolated from Korean traditional nuruk.</title>
        <authorList>
            <person name="Kim S.-J."/>
        </authorList>
    </citation>
    <scope>NUCLEOTIDE SEQUENCE [LARGE SCALE GENOMIC DNA]</scope>
    <source>
        <strain evidence="2 3">TI45-13ar</strain>
    </source>
</reference>
<comment type="caution">
    <text evidence="2">The sequence shown here is derived from an EMBL/GenBank/DDBJ whole genome shotgun (WGS) entry which is preliminary data.</text>
</comment>
<dbReference type="CDD" id="cd03024">
    <property type="entry name" value="DsbA_FrnE"/>
    <property type="match status" value="1"/>
</dbReference>
<dbReference type="Gene3D" id="3.40.30.10">
    <property type="entry name" value="Glutaredoxin"/>
    <property type="match status" value="1"/>
</dbReference>
<dbReference type="Proteomes" id="UP000094578">
    <property type="component" value="Unassembled WGS sequence"/>
</dbReference>
<evidence type="ECO:0000313" key="3">
    <source>
        <dbReference type="Proteomes" id="UP000094578"/>
    </source>
</evidence>
<evidence type="ECO:0000313" key="2">
    <source>
        <dbReference type="EMBL" id="ODP28144.1"/>
    </source>
</evidence>
<gene>
    <name evidence="2" type="ORF">PTI45_02562</name>
</gene>
<evidence type="ECO:0000259" key="1">
    <source>
        <dbReference type="Pfam" id="PF01323"/>
    </source>
</evidence>
<keyword evidence="3" id="KW-1185">Reference proteome</keyword>
<accession>A0A1E3L395</accession>
<dbReference type="STRING" id="1886670.PTI45_02562"/>